<name>A0A1M6K887_PSEXY</name>
<dbReference type="RefSeq" id="WP_072919097.1">
    <property type="nucleotide sequence ID" value="NZ_FQYQ01000028.1"/>
</dbReference>
<keyword evidence="1" id="KW-0540">Nuclease</keyword>
<gene>
    <name evidence="1" type="ORF">SAMN02745725_02795</name>
</gene>
<keyword evidence="1" id="KW-0378">Hydrolase</keyword>
<protein>
    <submittedName>
        <fullName evidence="1">Bpu10I restriction endonuclease</fullName>
    </submittedName>
</protein>
<proteinExistence type="predicted"/>
<keyword evidence="1" id="KW-0255">Endonuclease</keyword>
<reference evidence="1 2" key="1">
    <citation type="submission" date="2016-11" db="EMBL/GenBank/DDBJ databases">
        <authorList>
            <person name="Jaros S."/>
            <person name="Januszkiewicz K."/>
            <person name="Wedrychowicz H."/>
        </authorList>
    </citation>
    <scope>NUCLEOTIDE SEQUENCE [LARGE SCALE GENOMIC DNA]</scope>
    <source>
        <strain evidence="1 2">DSM 14809</strain>
    </source>
</reference>
<evidence type="ECO:0000313" key="1">
    <source>
        <dbReference type="EMBL" id="SHJ55040.1"/>
    </source>
</evidence>
<accession>A0A1M6K887</accession>
<organism evidence="1 2">
    <name type="scientific">Pseudobutyrivibrio xylanivorans DSM 14809</name>
    <dbReference type="NCBI Taxonomy" id="1123012"/>
    <lineage>
        <taxon>Bacteria</taxon>
        <taxon>Bacillati</taxon>
        <taxon>Bacillota</taxon>
        <taxon>Clostridia</taxon>
        <taxon>Lachnospirales</taxon>
        <taxon>Lachnospiraceae</taxon>
        <taxon>Pseudobutyrivibrio</taxon>
    </lineage>
</organism>
<dbReference type="Pfam" id="PF09549">
    <property type="entry name" value="RE_Bpu10I"/>
    <property type="match status" value="1"/>
</dbReference>
<dbReference type="Proteomes" id="UP000184185">
    <property type="component" value="Unassembled WGS sequence"/>
</dbReference>
<dbReference type="AlphaFoldDB" id="A0A1M6K887"/>
<sequence length="307" mass="34962">MLRGVHGEKIVAAIDSAKMPETDIPRLKEALVKYDEWVKNLNEASGNTLDELIENMVSLLNDYKLYIDVDLIFDSTEDFLYRQKGQLKLDNTVIEEFMPIFVRKCIEHECGSCDVEVGSQTPTFSSVYFESSLSNPVKGGGINIKTKDQDFSMSRKLYLRSSYDPNFDAEKTVTLETHLGYVLSEMKTNLDKTMFQEASATAHDIKLAVTGAKYYLLCDYLDMTPISTTTTDIDEILITRKAKRISSNIRSAFSTSAGRVAKREWYVDYLKSNPYATDIFKRYIGHIISQLKNEELIEESVLEVGYF</sequence>
<evidence type="ECO:0000313" key="2">
    <source>
        <dbReference type="Proteomes" id="UP000184185"/>
    </source>
</evidence>
<dbReference type="EMBL" id="FQYQ01000028">
    <property type="protein sequence ID" value="SHJ55040.1"/>
    <property type="molecule type" value="Genomic_DNA"/>
</dbReference>
<dbReference type="GO" id="GO:0004519">
    <property type="term" value="F:endonuclease activity"/>
    <property type="evidence" value="ECO:0007669"/>
    <property type="project" value="UniProtKB-KW"/>
</dbReference>
<dbReference type="InterPro" id="IPR018577">
    <property type="entry name" value="Restrct_endonuc_II_Bpu10I"/>
</dbReference>
<keyword evidence="2" id="KW-1185">Reference proteome</keyword>